<dbReference type="Proteomes" id="UP000183832">
    <property type="component" value="Unassembled WGS sequence"/>
</dbReference>
<dbReference type="EMBL" id="CVRI01000064">
    <property type="protein sequence ID" value="CRL05285.1"/>
    <property type="molecule type" value="Genomic_DNA"/>
</dbReference>
<sequence>MKSFGRPNLKFLNKLHESISYSFYCVFILKQWNKIAIFNPFYTKYLRVKRNLVLRITTDEFISATKAFCCSFGGNLMNDKPMNGGVEGEIKMFVGGFLESFVAFIFIIQSHNKNETISELMVCIACKYHVPAMINPNIDIRLV</sequence>
<accession>A0A1J1IYJ2</accession>
<reference evidence="1 2" key="1">
    <citation type="submission" date="2015-04" db="EMBL/GenBank/DDBJ databases">
        <authorList>
            <person name="Syromyatnikov M.Y."/>
            <person name="Popov V.N."/>
        </authorList>
    </citation>
    <scope>NUCLEOTIDE SEQUENCE [LARGE SCALE GENOMIC DNA]</scope>
</reference>
<name>A0A1J1IYJ2_9DIPT</name>
<organism evidence="1 2">
    <name type="scientific">Clunio marinus</name>
    <dbReference type="NCBI Taxonomy" id="568069"/>
    <lineage>
        <taxon>Eukaryota</taxon>
        <taxon>Metazoa</taxon>
        <taxon>Ecdysozoa</taxon>
        <taxon>Arthropoda</taxon>
        <taxon>Hexapoda</taxon>
        <taxon>Insecta</taxon>
        <taxon>Pterygota</taxon>
        <taxon>Neoptera</taxon>
        <taxon>Endopterygota</taxon>
        <taxon>Diptera</taxon>
        <taxon>Nematocera</taxon>
        <taxon>Chironomoidea</taxon>
        <taxon>Chironomidae</taxon>
        <taxon>Clunio</taxon>
    </lineage>
</organism>
<evidence type="ECO:0000313" key="1">
    <source>
        <dbReference type="EMBL" id="CRL05285.1"/>
    </source>
</evidence>
<evidence type="ECO:0000313" key="2">
    <source>
        <dbReference type="Proteomes" id="UP000183832"/>
    </source>
</evidence>
<dbReference type="AlphaFoldDB" id="A0A1J1IYJ2"/>
<protein>
    <submittedName>
        <fullName evidence="1">CLUMA_CG018322, isoform A</fullName>
    </submittedName>
</protein>
<keyword evidence="2" id="KW-1185">Reference proteome</keyword>
<proteinExistence type="predicted"/>
<gene>
    <name evidence="1" type="ORF">CLUMA_CG018322</name>
</gene>